<proteinExistence type="predicted"/>
<feature type="non-terminal residue" evidence="1">
    <location>
        <position position="1"/>
    </location>
</feature>
<accession>A0A371EQ78</accession>
<dbReference type="Proteomes" id="UP000257109">
    <property type="component" value="Unassembled WGS sequence"/>
</dbReference>
<organism evidence="1 2">
    <name type="scientific">Mucuna pruriens</name>
    <name type="common">Velvet bean</name>
    <name type="synonym">Dolichos pruriens</name>
    <dbReference type="NCBI Taxonomy" id="157652"/>
    <lineage>
        <taxon>Eukaryota</taxon>
        <taxon>Viridiplantae</taxon>
        <taxon>Streptophyta</taxon>
        <taxon>Embryophyta</taxon>
        <taxon>Tracheophyta</taxon>
        <taxon>Spermatophyta</taxon>
        <taxon>Magnoliopsida</taxon>
        <taxon>eudicotyledons</taxon>
        <taxon>Gunneridae</taxon>
        <taxon>Pentapetalae</taxon>
        <taxon>rosids</taxon>
        <taxon>fabids</taxon>
        <taxon>Fabales</taxon>
        <taxon>Fabaceae</taxon>
        <taxon>Papilionoideae</taxon>
        <taxon>50 kb inversion clade</taxon>
        <taxon>NPAAA clade</taxon>
        <taxon>indigoferoid/millettioid clade</taxon>
        <taxon>Phaseoleae</taxon>
        <taxon>Mucuna</taxon>
    </lineage>
</organism>
<name>A0A371EQ78_MUCPR</name>
<reference evidence="1" key="1">
    <citation type="submission" date="2018-05" db="EMBL/GenBank/DDBJ databases">
        <title>Draft genome of Mucuna pruriens seed.</title>
        <authorList>
            <person name="Nnadi N.E."/>
            <person name="Vos R."/>
            <person name="Hasami M.H."/>
            <person name="Devisetty U.K."/>
            <person name="Aguiy J.C."/>
        </authorList>
    </citation>
    <scope>NUCLEOTIDE SEQUENCE [LARGE SCALE GENOMIC DNA]</scope>
    <source>
        <strain evidence="1">JCA_2017</strain>
    </source>
</reference>
<dbReference type="AlphaFoldDB" id="A0A371EQ78"/>
<evidence type="ECO:0000313" key="2">
    <source>
        <dbReference type="Proteomes" id="UP000257109"/>
    </source>
</evidence>
<gene>
    <name evidence="1" type="ORF">CR513_52883</name>
</gene>
<dbReference type="EMBL" id="QJKJ01012663">
    <property type="protein sequence ID" value="RDX68154.1"/>
    <property type="molecule type" value="Genomic_DNA"/>
</dbReference>
<protein>
    <submittedName>
        <fullName evidence="1">Uncharacterized protein</fullName>
    </submittedName>
</protein>
<sequence length="134" mass="15348">MGQMKEQINKMLDLLTQGTGPTPGTQGIIPLGEEKLNSLEECVRIIEGIDSHGLDVVDLYLVPDIVLPVDFKTPKFEKYKGSSCPHMHLAMYWAALSMYVNLEKGRVKTWRDLAKAFIRQYKYNEDMTPDRSWL</sequence>
<comment type="caution">
    <text evidence="1">The sequence shown here is derived from an EMBL/GenBank/DDBJ whole genome shotgun (WGS) entry which is preliminary data.</text>
</comment>
<evidence type="ECO:0000313" key="1">
    <source>
        <dbReference type="EMBL" id="RDX68154.1"/>
    </source>
</evidence>
<keyword evidence="2" id="KW-1185">Reference proteome</keyword>
<dbReference type="OrthoDB" id="1432691at2759"/>